<evidence type="ECO:0000313" key="4">
    <source>
        <dbReference type="EMBL" id="THB61814.1"/>
    </source>
</evidence>
<dbReference type="GO" id="GO:0016020">
    <property type="term" value="C:membrane"/>
    <property type="evidence" value="ECO:0007669"/>
    <property type="project" value="InterPro"/>
</dbReference>
<dbReference type="AlphaFoldDB" id="A0A4S3B3V9"/>
<evidence type="ECO:0000256" key="1">
    <source>
        <dbReference type="ARBA" id="ARBA00022692"/>
    </source>
</evidence>
<dbReference type="RefSeq" id="WP_136136261.1">
    <property type="nucleotide sequence ID" value="NZ_SDGV01000007.1"/>
</dbReference>
<dbReference type="OrthoDB" id="411368at2"/>
<dbReference type="Gene3D" id="1.10.1760.20">
    <property type="match status" value="1"/>
</dbReference>
<feature type="transmembrane region" description="Helical" evidence="3">
    <location>
        <begin position="137"/>
        <end position="155"/>
    </location>
</feature>
<evidence type="ECO:0000256" key="3">
    <source>
        <dbReference type="SAM" id="Phobius"/>
    </source>
</evidence>
<feature type="transmembrane region" description="Helical" evidence="3">
    <location>
        <begin position="72"/>
        <end position="91"/>
    </location>
</feature>
<comment type="caution">
    <text evidence="4">The sequence shown here is derived from an EMBL/GenBank/DDBJ whole genome shotgun (WGS) entry which is preliminary data.</text>
</comment>
<gene>
    <name evidence="4" type="ORF">ESZ54_03315</name>
</gene>
<keyword evidence="1 3" id="KW-0812">Transmembrane</keyword>
<dbReference type="PANTHER" id="PTHR37815:SF3">
    <property type="entry name" value="UPF0397 PROTEIN SPR0429"/>
    <property type="match status" value="1"/>
</dbReference>
<feature type="transmembrane region" description="Helical" evidence="3">
    <location>
        <begin position="103"/>
        <end position="125"/>
    </location>
</feature>
<protein>
    <submittedName>
        <fullName evidence="4">ECF transporter S component</fullName>
    </submittedName>
</protein>
<evidence type="ECO:0000256" key="2">
    <source>
        <dbReference type="ARBA" id="ARBA00022989"/>
    </source>
</evidence>
<dbReference type="Pfam" id="PF07155">
    <property type="entry name" value="ECF-ribofla_trS"/>
    <property type="match status" value="1"/>
</dbReference>
<keyword evidence="2 3" id="KW-1133">Transmembrane helix</keyword>
<reference evidence="4 5" key="1">
    <citation type="submission" date="2019-01" db="EMBL/GenBank/DDBJ databases">
        <title>Vagococcus silagei sp. nov. isolated from brewer's grain.</title>
        <authorList>
            <person name="Guu J.-R."/>
        </authorList>
    </citation>
    <scope>NUCLEOTIDE SEQUENCE [LARGE SCALE GENOMIC DNA]</scope>
    <source>
        <strain evidence="4 5">2B-2</strain>
    </source>
</reference>
<accession>A0A4S3B3V9</accession>
<organism evidence="4 5">
    <name type="scientific">Vagococcus silagei</name>
    <dbReference type="NCBI Taxonomy" id="2508885"/>
    <lineage>
        <taxon>Bacteria</taxon>
        <taxon>Bacillati</taxon>
        <taxon>Bacillota</taxon>
        <taxon>Bacilli</taxon>
        <taxon>Lactobacillales</taxon>
        <taxon>Enterococcaceae</taxon>
        <taxon>Vagococcus</taxon>
    </lineage>
</organism>
<proteinExistence type="predicted"/>
<name>A0A4S3B3V9_9ENTE</name>
<feature type="transmembrane region" description="Helical" evidence="3">
    <location>
        <begin position="41"/>
        <end position="66"/>
    </location>
</feature>
<dbReference type="PANTHER" id="PTHR37815">
    <property type="entry name" value="UPF0397 PROTEIN BC_2624-RELATED"/>
    <property type="match status" value="1"/>
</dbReference>
<feature type="transmembrane region" description="Helical" evidence="3">
    <location>
        <begin position="12"/>
        <end position="29"/>
    </location>
</feature>
<dbReference type="EMBL" id="SDGV01000007">
    <property type="protein sequence ID" value="THB61814.1"/>
    <property type="molecule type" value="Genomic_DNA"/>
</dbReference>
<dbReference type="Proteomes" id="UP000310506">
    <property type="component" value="Unassembled WGS sequence"/>
</dbReference>
<dbReference type="InterPro" id="IPR009825">
    <property type="entry name" value="ECF_substrate-spec-like"/>
</dbReference>
<keyword evidence="3" id="KW-0472">Membrane</keyword>
<sequence>MGIIREKMPLLGVLTALSVVLGLIVHIPIPASNGYFNLLEVGIYTAALLLGGPAGLFVGAASGLLLDLILGYPQWMIFSLIIHGAQGYIAGRIKHQNSLWNKIIGLSIASIVMVIGYFFANWILYTWTAALASLPGNIAQTVCGMITTLVLVNSLDKTKLTEKFKLNK</sequence>
<keyword evidence="5" id="KW-1185">Reference proteome</keyword>
<evidence type="ECO:0000313" key="5">
    <source>
        <dbReference type="Proteomes" id="UP000310506"/>
    </source>
</evidence>